<dbReference type="SMART" id="SM00966">
    <property type="entry name" value="SpoVT_AbrB"/>
    <property type="match status" value="1"/>
</dbReference>
<dbReference type="InterPro" id="IPR037914">
    <property type="entry name" value="SpoVT-AbrB_sf"/>
</dbReference>
<reference evidence="2" key="1">
    <citation type="submission" date="2016-02" db="EMBL/GenBank/DDBJ databases">
        <title>Draft Genome Sequence of Sporotomaculum syntrophicum Strain FB, a Syntrophic Benzoate Degrader.</title>
        <authorList>
            <person name="Nobu M.K."/>
            <person name="Narihiro T."/>
            <person name="Qiu Y.-L."/>
            <person name="Ohashi A."/>
            <person name="Liu W.-T."/>
            <person name="Yuji S."/>
        </authorList>
    </citation>
    <scope>NUCLEOTIDE SEQUENCE</scope>
    <source>
        <strain evidence="2">FB</strain>
    </source>
</reference>
<dbReference type="EMBL" id="LSRS01000008">
    <property type="protein sequence ID" value="KAF1084041.1"/>
    <property type="molecule type" value="Genomic_DNA"/>
</dbReference>
<comment type="caution">
    <text evidence="2">The sequence shown here is derived from an EMBL/GenBank/DDBJ whole genome shotgun (WGS) entry which is preliminary data.</text>
</comment>
<accession>A0A9D3AX58</accession>
<dbReference type="GO" id="GO:0003677">
    <property type="term" value="F:DNA binding"/>
    <property type="evidence" value="ECO:0007669"/>
    <property type="project" value="InterPro"/>
</dbReference>
<proteinExistence type="predicted"/>
<evidence type="ECO:0000259" key="1">
    <source>
        <dbReference type="SMART" id="SM00966"/>
    </source>
</evidence>
<dbReference type="Proteomes" id="UP000798488">
    <property type="component" value="Unassembled WGS sequence"/>
</dbReference>
<dbReference type="SUPFAM" id="SSF89447">
    <property type="entry name" value="AbrB/MazE/MraZ-like"/>
    <property type="match status" value="1"/>
</dbReference>
<name>A0A9D3AX58_9FIRM</name>
<dbReference type="Gene3D" id="2.10.260.10">
    <property type="match status" value="1"/>
</dbReference>
<dbReference type="RefSeq" id="WP_161823206.1">
    <property type="nucleotide sequence ID" value="NZ_LSRS01000008.1"/>
</dbReference>
<dbReference type="AlphaFoldDB" id="A0A9D3AX58"/>
<dbReference type="InterPro" id="IPR007159">
    <property type="entry name" value="SpoVT-AbrB_dom"/>
</dbReference>
<evidence type="ECO:0000313" key="3">
    <source>
        <dbReference type="Proteomes" id="UP000798488"/>
    </source>
</evidence>
<feature type="domain" description="SpoVT-AbrB" evidence="1">
    <location>
        <begin position="7"/>
        <end position="52"/>
    </location>
</feature>
<gene>
    <name evidence="2" type="ORF">SPSYN_02953</name>
</gene>
<keyword evidence="3" id="KW-1185">Reference proteome</keyword>
<organism evidence="2 3">
    <name type="scientific">Sporotomaculum syntrophicum</name>
    <dbReference type="NCBI Taxonomy" id="182264"/>
    <lineage>
        <taxon>Bacteria</taxon>
        <taxon>Bacillati</taxon>
        <taxon>Bacillota</taxon>
        <taxon>Clostridia</taxon>
        <taxon>Eubacteriales</taxon>
        <taxon>Desulfallaceae</taxon>
        <taxon>Sporotomaculum</taxon>
    </lineage>
</organism>
<evidence type="ECO:0000313" key="2">
    <source>
        <dbReference type="EMBL" id="KAF1084041.1"/>
    </source>
</evidence>
<sequence length="74" mass="8689">MRTVKLRKIGNSFGFTITRDLMDKYNLKEGKELYVVENSYGITLTPYDPEFEKWVSSFENTNNKFKNTLKSLAK</sequence>
<dbReference type="OrthoDB" id="582905at2"/>
<protein>
    <recommendedName>
        <fullName evidence="1">SpoVT-AbrB domain-containing protein</fullName>
    </recommendedName>
</protein>